<proteinExistence type="predicted"/>
<dbReference type="RefSeq" id="WP_128208085.1">
    <property type="nucleotide sequence ID" value="NZ_JBHRSO010000013.1"/>
</dbReference>
<reference evidence="1 2" key="1">
    <citation type="submission" date="2019-01" db="EMBL/GenBank/DDBJ databases">
        <title>Sinorhodobacter populi sp. nov. isolated from the symptomatic bark tissue of Populus euramericana canker.</title>
        <authorList>
            <person name="Xu G."/>
        </authorList>
    </citation>
    <scope>NUCLEOTIDE SEQUENCE [LARGE SCALE GENOMIC DNA]</scope>
    <source>
        <strain evidence="1 2">SK2B-1</strain>
    </source>
</reference>
<dbReference type="EMBL" id="SAUZ01000004">
    <property type="protein sequence ID" value="RWR23101.1"/>
    <property type="molecule type" value="Genomic_DNA"/>
</dbReference>
<accession>A0A443JRG7</accession>
<dbReference type="AlphaFoldDB" id="A0A443JRG7"/>
<evidence type="ECO:0000313" key="1">
    <source>
        <dbReference type="EMBL" id="RWR23101.1"/>
    </source>
</evidence>
<dbReference type="Proteomes" id="UP000284476">
    <property type="component" value="Unassembled WGS sequence"/>
</dbReference>
<protein>
    <submittedName>
        <fullName evidence="1">Uncharacterized protein</fullName>
    </submittedName>
</protein>
<comment type="caution">
    <text evidence="1">The sequence shown here is derived from an EMBL/GenBank/DDBJ whole genome shotgun (WGS) entry which is preliminary data.</text>
</comment>
<gene>
    <name evidence="1" type="ORF">D2T30_05635</name>
</gene>
<evidence type="ECO:0000313" key="2">
    <source>
        <dbReference type="Proteomes" id="UP000284476"/>
    </source>
</evidence>
<sequence length="154" mass="16346">MADRVPASITIGGTLTAADYTELAALTAAEGLSTEWGGSRFAPSDRTPGAPLRLYAHDVAWGSFDDLEEWCIGKKLSFSRWCGGCAGEWGPERIVFTGEGEPTSFTADEDDDIVVSRQVVEKLGSIEAILAHFDAADIALPPLVIEGVDTSPTD</sequence>
<name>A0A443JRG7_9RHOB</name>
<organism evidence="1 2">
    <name type="scientific">Paenirhodobacter populi</name>
    <dbReference type="NCBI Taxonomy" id="2306993"/>
    <lineage>
        <taxon>Bacteria</taxon>
        <taxon>Pseudomonadati</taxon>
        <taxon>Pseudomonadota</taxon>
        <taxon>Alphaproteobacteria</taxon>
        <taxon>Rhodobacterales</taxon>
        <taxon>Rhodobacter group</taxon>
        <taxon>Paenirhodobacter</taxon>
    </lineage>
</organism>
<reference evidence="1 2" key="2">
    <citation type="submission" date="2019-01" db="EMBL/GenBank/DDBJ databases">
        <authorList>
            <person name="Li Y."/>
        </authorList>
    </citation>
    <scope>NUCLEOTIDE SEQUENCE [LARGE SCALE GENOMIC DNA]</scope>
    <source>
        <strain evidence="1 2">SK2B-1</strain>
    </source>
</reference>